<dbReference type="InterPro" id="IPR032675">
    <property type="entry name" value="LRR_dom_sf"/>
</dbReference>
<keyword evidence="3" id="KW-0812">Transmembrane</keyword>
<dbReference type="Pfam" id="PF08263">
    <property type="entry name" value="LRRNT_2"/>
    <property type="match status" value="1"/>
</dbReference>
<accession>A0A368QPZ3</accession>
<reference evidence="9" key="1">
    <citation type="journal article" date="2012" name="Nat. Biotechnol.">
        <title>Reference genome sequence of the model plant Setaria.</title>
        <authorList>
            <person name="Bennetzen J.L."/>
            <person name="Schmutz J."/>
            <person name="Wang H."/>
            <person name="Percifield R."/>
            <person name="Hawkins J."/>
            <person name="Pontaroli A.C."/>
            <person name="Estep M."/>
            <person name="Feng L."/>
            <person name="Vaughn J.N."/>
            <person name="Grimwood J."/>
            <person name="Jenkins J."/>
            <person name="Barry K."/>
            <person name="Lindquist E."/>
            <person name="Hellsten U."/>
            <person name="Deshpande S."/>
            <person name="Wang X."/>
            <person name="Wu X."/>
            <person name="Mitros T."/>
            <person name="Triplett J."/>
            <person name="Yang X."/>
            <person name="Ye C.Y."/>
            <person name="Mauro-Herrera M."/>
            <person name="Wang L."/>
            <person name="Li P."/>
            <person name="Sharma M."/>
            <person name="Sharma R."/>
            <person name="Ronald P.C."/>
            <person name="Panaud O."/>
            <person name="Kellogg E.A."/>
            <person name="Brutnell T.P."/>
            <person name="Doust A.N."/>
            <person name="Tuskan G.A."/>
            <person name="Rokhsar D."/>
            <person name="Devos K.M."/>
        </authorList>
    </citation>
    <scope>NUCLEOTIDE SEQUENCE [LARGE SCALE GENOMIC DNA]</scope>
    <source>
        <strain evidence="9">Yugu1</strain>
    </source>
</reference>
<keyword evidence="4" id="KW-0677">Repeat</keyword>
<evidence type="ECO:0000256" key="4">
    <source>
        <dbReference type="ARBA" id="ARBA00022737"/>
    </source>
</evidence>
<evidence type="ECO:0000256" key="1">
    <source>
        <dbReference type="ARBA" id="ARBA00004370"/>
    </source>
</evidence>
<dbReference type="PANTHER" id="PTHR48006">
    <property type="entry name" value="LEUCINE-RICH REPEAT-CONTAINING PROTEIN DDB_G0281931-RELATED"/>
    <property type="match status" value="1"/>
</dbReference>
<dbReference type="InterPro" id="IPR000719">
    <property type="entry name" value="Prot_kinase_dom"/>
</dbReference>
<dbReference type="FunFam" id="3.80.10.10:FF:000379">
    <property type="entry name" value="Protein NSP-INTERACTING KINASE 2"/>
    <property type="match status" value="1"/>
</dbReference>
<protein>
    <recommendedName>
        <fullName evidence="8">Protein kinase domain-containing protein</fullName>
    </recommendedName>
</protein>
<dbReference type="PANTHER" id="PTHR48006:SF28">
    <property type="entry name" value="LEUCINE-RICH REPEAT PROTEIN KINASE FAMILY PROTEIN"/>
    <property type="match status" value="1"/>
</dbReference>
<dbReference type="InterPro" id="IPR001611">
    <property type="entry name" value="Leu-rich_rpt"/>
</dbReference>
<dbReference type="InterPro" id="IPR013210">
    <property type="entry name" value="LRR_N_plant-typ"/>
</dbReference>
<keyword evidence="5" id="KW-1133">Transmembrane helix</keyword>
<dbReference type="SMART" id="SM00369">
    <property type="entry name" value="LRR_TYP"/>
    <property type="match status" value="3"/>
</dbReference>
<evidence type="ECO:0000256" key="3">
    <source>
        <dbReference type="ARBA" id="ARBA00022692"/>
    </source>
</evidence>
<dbReference type="OrthoDB" id="676979at2759"/>
<dbReference type="AlphaFoldDB" id="A0A368QPZ3"/>
<keyword evidence="6" id="KW-0472">Membrane</keyword>
<dbReference type="Pfam" id="PF00560">
    <property type="entry name" value="LRR_1"/>
    <property type="match status" value="2"/>
</dbReference>
<sequence length="841" mass="91038">MAASLFRFTIPLLLLSVLAASARNEEDARALAALRRALDPAGRVLGSWNPSGDPCGGSFVGVTCDTAGRVTAVSLQGRGLSGSLPPAVAGLRRLQGLYLHYNGIKGPIPREIGKLSELTDLYLDVNHLTGPVPVEIASMANLQVLQLGYNQLTGSIPPQLGNLNKLTVLAMQSNQLTGAIPATLGELTQLRRLDLSFNSLFGSIPSKIAEVPLLEVFDIRNNTLSGSVPVVVIGAAFCGLFAFSWYRRQKQKIGSSLEVSDSRLSTDHFQQKEACRRSASPLISVEYSNSWDPLSGGGVGSSGEVGDSFRFNLEEVECATQYFSDVNLLGKSGFAATYKGILRDGSVVAVKSLNKTSCKQEESDFLRGLKMLSLLRHDNLVSLRGFCCSRGRGECFLVYDFMVNGCLSQYLDVKDGSSASVLDWPTRVSIVRGIAKGIYHAIIFSYSLCQLRLIYHFFRFLTPLSGCTLAGIEYLHSKKSSKPPVVHQNISAEKILLDHHFAPRLSVPGLHKLLADDVVFSTLKASAAMGYLAPEYATTGRFTDKSDVFAFGIVVLQVITGKRDVSQLKVGAAAVSDLDGLVDGNLNGVFSRTEAARLAAVAAYCTSEVPNQRPTMEAVIQSISNVTLVSFALALLALTDACGFHLVSVTTDQIIKITFEFESLQPKKDTSNSRPLPLALDTVSSCVSHSQFQAFSTLSYSFKFSSNFANLTKHQGHVHGWNWIPDTSFPSRNNISTHMYSLTLLPTLPKVKKVAENANLQALEMRSVARVLAFSLAIAPCNDATRALAFEMRRGATTRGSQRACRAASSSQSLCSDQTSAAVSRLPLHRQDSTLRCRPRL</sequence>
<name>A0A368QPZ3_SETIT</name>
<organism evidence="9">
    <name type="scientific">Setaria italica</name>
    <name type="common">Foxtail millet</name>
    <name type="synonym">Panicum italicum</name>
    <dbReference type="NCBI Taxonomy" id="4555"/>
    <lineage>
        <taxon>Eukaryota</taxon>
        <taxon>Viridiplantae</taxon>
        <taxon>Streptophyta</taxon>
        <taxon>Embryophyta</taxon>
        <taxon>Tracheophyta</taxon>
        <taxon>Spermatophyta</taxon>
        <taxon>Magnoliopsida</taxon>
        <taxon>Liliopsida</taxon>
        <taxon>Poales</taxon>
        <taxon>Poaceae</taxon>
        <taxon>PACMAD clade</taxon>
        <taxon>Panicoideae</taxon>
        <taxon>Panicodae</taxon>
        <taxon>Paniceae</taxon>
        <taxon>Cenchrinae</taxon>
        <taxon>Setaria</taxon>
    </lineage>
</organism>
<evidence type="ECO:0000256" key="7">
    <source>
        <dbReference type="SAM" id="SignalP"/>
    </source>
</evidence>
<dbReference type="STRING" id="4555.A0A368QPZ3"/>
<dbReference type="Gene3D" id="3.30.200.20">
    <property type="entry name" value="Phosphorylase Kinase, domain 1"/>
    <property type="match status" value="1"/>
</dbReference>
<gene>
    <name evidence="9" type="ORF">SETIT_4G023900v2</name>
</gene>
<proteinExistence type="predicted"/>
<dbReference type="GO" id="GO:0016020">
    <property type="term" value="C:membrane"/>
    <property type="evidence" value="ECO:0007669"/>
    <property type="project" value="UniProtKB-SubCell"/>
</dbReference>
<evidence type="ECO:0000256" key="6">
    <source>
        <dbReference type="ARBA" id="ARBA00023136"/>
    </source>
</evidence>
<dbReference type="PROSITE" id="PS50011">
    <property type="entry name" value="PROTEIN_KINASE_DOM"/>
    <property type="match status" value="1"/>
</dbReference>
<dbReference type="GO" id="GO:0004672">
    <property type="term" value="F:protein kinase activity"/>
    <property type="evidence" value="ECO:0007669"/>
    <property type="project" value="InterPro"/>
</dbReference>
<evidence type="ECO:0000256" key="5">
    <source>
        <dbReference type="ARBA" id="ARBA00022989"/>
    </source>
</evidence>
<dbReference type="SUPFAM" id="SSF56112">
    <property type="entry name" value="Protein kinase-like (PK-like)"/>
    <property type="match status" value="1"/>
</dbReference>
<feature type="chain" id="PRO_5016803775" description="Protein kinase domain-containing protein" evidence="7">
    <location>
        <begin position="23"/>
        <end position="841"/>
    </location>
</feature>
<keyword evidence="2" id="KW-0433">Leucine-rich repeat</keyword>
<dbReference type="InterPro" id="IPR003591">
    <property type="entry name" value="Leu-rich_rpt_typical-subtyp"/>
</dbReference>
<dbReference type="GO" id="GO:0005524">
    <property type="term" value="F:ATP binding"/>
    <property type="evidence" value="ECO:0007669"/>
    <property type="project" value="InterPro"/>
</dbReference>
<evidence type="ECO:0000259" key="8">
    <source>
        <dbReference type="PROSITE" id="PS50011"/>
    </source>
</evidence>
<dbReference type="InterPro" id="IPR011009">
    <property type="entry name" value="Kinase-like_dom_sf"/>
</dbReference>
<keyword evidence="7" id="KW-0732">Signal</keyword>
<dbReference type="Gene3D" id="3.80.10.10">
    <property type="entry name" value="Ribonuclease Inhibitor"/>
    <property type="match status" value="2"/>
</dbReference>
<evidence type="ECO:0000256" key="2">
    <source>
        <dbReference type="ARBA" id="ARBA00022614"/>
    </source>
</evidence>
<feature type="signal peptide" evidence="7">
    <location>
        <begin position="1"/>
        <end position="22"/>
    </location>
</feature>
<dbReference type="SUPFAM" id="SSF52058">
    <property type="entry name" value="L domain-like"/>
    <property type="match status" value="1"/>
</dbReference>
<dbReference type="EMBL" id="CM003531">
    <property type="protein sequence ID" value="RCV20035.1"/>
    <property type="molecule type" value="Genomic_DNA"/>
</dbReference>
<feature type="domain" description="Protein kinase" evidence="8">
    <location>
        <begin position="323"/>
        <end position="628"/>
    </location>
</feature>
<dbReference type="Gene3D" id="1.10.510.10">
    <property type="entry name" value="Transferase(Phosphotransferase) domain 1"/>
    <property type="match status" value="1"/>
</dbReference>
<dbReference type="InterPro" id="IPR001245">
    <property type="entry name" value="Ser-Thr/Tyr_kinase_cat_dom"/>
</dbReference>
<dbReference type="FunFam" id="3.30.200.20:FF:000371">
    <property type="entry name" value="Protein NSP-INTERACTING KINASE 2"/>
    <property type="match status" value="1"/>
</dbReference>
<reference evidence="9" key="2">
    <citation type="submission" date="2015-07" db="EMBL/GenBank/DDBJ databases">
        <authorList>
            <person name="Noorani M."/>
        </authorList>
    </citation>
    <scope>NUCLEOTIDE SEQUENCE</scope>
    <source>
        <strain evidence="9">Yugu1</strain>
    </source>
</reference>
<dbReference type="Pfam" id="PF07714">
    <property type="entry name" value="PK_Tyr_Ser-Thr"/>
    <property type="match status" value="2"/>
</dbReference>
<dbReference type="InterPro" id="IPR051824">
    <property type="entry name" value="LRR_Rcpt-Like_S/T_Kinase"/>
</dbReference>
<evidence type="ECO:0000313" key="9">
    <source>
        <dbReference type="EMBL" id="RCV20035.1"/>
    </source>
</evidence>
<comment type="subcellular location">
    <subcellularLocation>
        <location evidence="1">Membrane</location>
    </subcellularLocation>
</comment>